<dbReference type="SUPFAM" id="SSF53790">
    <property type="entry name" value="Tetrapyrrole methylase"/>
    <property type="match status" value="1"/>
</dbReference>
<keyword evidence="4 6" id="KW-0808">Transferase</keyword>
<dbReference type="InterPro" id="IPR018063">
    <property type="entry name" value="SAM_MeTrfase_RsmI_CS"/>
</dbReference>
<organism evidence="9 10">
    <name type="scientific">Rhodobium gokarnense</name>
    <dbReference type="NCBI Taxonomy" id="364296"/>
    <lineage>
        <taxon>Bacteria</taxon>
        <taxon>Pseudomonadati</taxon>
        <taxon>Pseudomonadota</taxon>
        <taxon>Alphaproteobacteria</taxon>
        <taxon>Hyphomicrobiales</taxon>
        <taxon>Rhodobiaceae</taxon>
        <taxon>Rhodobium</taxon>
    </lineage>
</organism>
<evidence type="ECO:0000259" key="8">
    <source>
        <dbReference type="Pfam" id="PF23016"/>
    </source>
</evidence>
<evidence type="ECO:0000256" key="3">
    <source>
        <dbReference type="ARBA" id="ARBA00022603"/>
    </source>
</evidence>
<dbReference type="InterPro" id="IPR000878">
    <property type="entry name" value="4pyrrol_Mease"/>
</dbReference>
<keyword evidence="1 6" id="KW-0963">Cytoplasm</keyword>
<dbReference type="InterPro" id="IPR014776">
    <property type="entry name" value="4pyrrole_Mease_sub2"/>
</dbReference>
<dbReference type="GO" id="GO:0008168">
    <property type="term" value="F:methyltransferase activity"/>
    <property type="evidence" value="ECO:0007669"/>
    <property type="project" value="UniProtKB-KW"/>
</dbReference>
<comment type="caution">
    <text evidence="9">The sequence shown here is derived from an EMBL/GenBank/DDBJ whole genome shotgun (WGS) entry which is preliminary data.</text>
</comment>
<accession>A0ABT3HI81</accession>
<name>A0ABT3HI81_9HYPH</name>
<evidence type="ECO:0000256" key="4">
    <source>
        <dbReference type="ARBA" id="ARBA00022679"/>
    </source>
</evidence>
<comment type="subcellular location">
    <subcellularLocation>
        <location evidence="6">Cytoplasm</location>
    </subcellularLocation>
</comment>
<dbReference type="Pfam" id="PF23016">
    <property type="entry name" value="RsmI_C"/>
    <property type="match status" value="1"/>
</dbReference>
<dbReference type="Proteomes" id="UP001209755">
    <property type="component" value="Unassembled WGS sequence"/>
</dbReference>
<protein>
    <recommendedName>
        <fullName evidence="6">Ribosomal RNA small subunit methyltransferase I</fullName>
        <ecNumber evidence="6">2.1.1.198</ecNumber>
    </recommendedName>
    <alternativeName>
        <fullName evidence="6">16S rRNA 2'-O-ribose C1402 methyltransferase</fullName>
    </alternativeName>
    <alternativeName>
        <fullName evidence="6">rRNA (cytidine-2'-O-)-methyltransferase RsmI</fullName>
    </alternativeName>
</protein>
<dbReference type="GO" id="GO:0032259">
    <property type="term" value="P:methylation"/>
    <property type="evidence" value="ECO:0007669"/>
    <property type="project" value="UniProtKB-KW"/>
</dbReference>
<dbReference type="HAMAP" id="MF_01877">
    <property type="entry name" value="16SrRNA_methyltr_I"/>
    <property type="match status" value="1"/>
</dbReference>
<sequence length="307" mass="31648">MASPTPKDAPRAFAVFGASVAAPRLEPGLYVVSTPIGNLGDITLRALQTLAAADVIACEDTRVSRVLTNHFAIATRLLAYHDHNAEKQRPKLLQMLADGAAVALISDAGTPLISDPGLKLVAEALDAGHRVVPIPGASALLAATVAAGLATDTVLFAGFLPNKGGPRKRRIEVLAGIPASLVFYESPNRLAAGLKDLAEVLGADRPAAVARELTKKFETVRRGTLGSLTEAYAGESVKGEIVIVVGPPEEVAETEIDIDAALAEALSRSGASAAAGEVAKATGRDRRTLYKRAVELKNAAAVGEGGS</sequence>
<dbReference type="NCBIfam" id="TIGR00096">
    <property type="entry name" value="16S rRNA (cytidine(1402)-2'-O)-methyltransferase"/>
    <property type="match status" value="1"/>
</dbReference>
<reference evidence="10" key="1">
    <citation type="submission" date="2023-07" db="EMBL/GenBank/DDBJ databases">
        <title>Genome sequencing of Purple Non-Sulfur Bacteria from various extreme environments.</title>
        <authorList>
            <person name="Mayer M."/>
        </authorList>
    </citation>
    <scope>NUCLEOTIDE SEQUENCE [LARGE SCALE GENOMIC DNA]</scope>
    <source>
        <strain evidence="10">DSM 17935</strain>
    </source>
</reference>
<dbReference type="RefSeq" id="WP_264603687.1">
    <property type="nucleotide sequence ID" value="NZ_JAOQNS010000019.1"/>
</dbReference>
<evidence type="ECO:0000256" key="1">
    <source>
        <dbReference type="ARBA" id="ARBA00022490"/>
    </source>
</evidence>
<proteinExistence type="inferred from homology"/>
<dbReference type="EMBL" id="JAOQNS010000019">
    <property type="protein sequence ID" value="MCW2310110.1"/>
    <property type="molecule type" value="Genomic_DNA"/>
</dbReference>
<evidence type="ECO:0000313" key="9">
    <source>
        <dbReference type="EMBL" id="MCW2310110.1"/>
    </source>
</evidence>
<dbReference type="InterPro" id="IPR035996">
    <property type="entry name" value="4pyrrol_Methylase_sf"/>
</dbReference>
<dbReference type="Gene3D" id="3.30.950.10">
    <property type="entry name" value="Methyltransferase, Cobalt-precorrin-4 Transmethylase, Domain 2"/>
    <property type="match status" value="1"/>
</dbReference>
<evidence type="ECO:0000256" key="5">
    <source>
        <dbReference type="ARBA" id="ARBA00022691"/>
    </source>
</evidence>
<dbReference type="PROSITE" id="PS01296">
    <property type="entry name" value="RSMI"/>
    <property type="match status" value="1"/>
</dbReference>
<keyword evidence="5 6" id="KW-0949">S-adenosyl-L-methionine</keyword>
<comment type="function">
    <text evidence="6">Catalyzes the 2'-O-methylation of the ribose of cytidine 1402 (C1402) in 16S rRNA.</text>
</comment>
<dbReference type="PANTHER" id="PTHR46111:SF1">
    <property type="entry name" value="RIBOSOMAL RNA SMALL SUBUNIT METHYLTRANSFERASE I"/>
    <property type="match status" value="1"/>
</dbReference>
<dbReference type="Pfam" id="PF00590">
    <property type="entry name" value="TP_methylase"/>
    <property type="match status" value="1"/>
</dbReference>
<comment type="similarity">
    <text evidence="6">Belongs to the methyltransferase superfamily. RsmI family.</text>
</comment>
<evidence type="ECO:0000313" key="10">
    <source>
        <dbReference type="Proteomes" id="UP001209755"/>
    </source>
</evidence>
<evidence type="ECO:0000256" key="6">
    <source>
        <dbReference type="HAMAP-Rule" id="MF_01877"/>
    </source>
</evidence>
<feature type="domain" description="RsmI HTH" evidence="8">
    <location>
        <begin position="254"/>
        <end position="297"/>
    </location>
</feature>
<dbReference type="EC" id="2.1.1.198" evidence="6"/>
<dbReference type="PIRSF" id="PIRSF005917">
    <property type="entry name" value="MTase_YraL"/>
    <property type="match status" value="1"/>
</dbReference>
<dbReference type="InterPro" id="IPR053910">
    <property type="entry name" value="RsmI_HTH"/>
</dbReference>
<keyword evidence="2 6" id="KW-0698">rRNA processing</keyword>
<dbReference type="InterPro" id="IPR008189">
    <property type="entry name" value="rRNA_ssu_MeTfrase_I"/>
</dbReference>
<feature type="domain" description="Tetrapyrrole methylase" evidence="7">
    <location>
        <begin position="29"/>
        <end position="228"/>
    </location>
</feature>
<keyword evidence="10" id="KW-1185">Reference proteome</keyword>
<evidence type="ECO:0000256" key="2">
    <source>
        <dbReference type="ARBA" id="ARBA00022552"/>
    </source>
</evidence>
<evidence type="ECO:0000259" key="7">
    <source>
        <dbReference type="Pfam" id="PF00590"/>
    </source>
</evidence>
<keyword evidence="3 6" id="KW-0489">Methyltransferase</keyword>
<dbReference type="CDD" id="cd11648">
    <property type="entry name" value="RsmI"/>
    <property type="match status" value="1"/>
</dbReference>
<comment type="catalytic activity">
    <reaction evidence="6">
        <text>cytidine(1402) in 16S rRNA + S-adenosyl-L-methionine = 2'-O-methylcytidine(1402) in 16S rRNA + S-adenosyl-L-homocysteine + H(+)</text>
        <dbReference type="Rhea" id="RHEA:42924"/>
        <dbReference type="Rhea" id="RHEA-COMP:10285"/>
        <dbReference type="Rhea" id="RHEA-COMP:10286"/>
        <dbReference type="ChEBI" id="CHEBI:15378"/>
        <dbReference type="ChEBI" id="CHEBI:57856"/>
        <dbReference type="ChEBI" id="CHEBI:59789"/>
        <dbReference type="ChEBI" id="CHEBI:74495"/>
        <dbReference type="ChEBI" id="CHEBI:82748"/>
        <dbReference type="EC" id="2.1.1.198"/>
    </reaction>
</comment>
<dbReference type="Gene3D" id="3.40.1010.10">
    <property type="entry name" value="Cobalt-precorrin-4 Transmethylase, Domain 1"/>
    <property type="match status" value="1"/>
</dbReference>
<gene>
    <name evidence="6" type="primary">rsmI</name>
    <name evidence="9" type="ORF">M2319_004475</name>
</gene>
<dbReference type="InterPro" id="IPR014777">
    <property type="entry name" value="4pyrrole_Mease_sub1"/>
</dbReference>
<dbReference type="PANTHER" id="PTHR46111">
    <property type="entry name" value="RIBOSOMAL RNA SMALL SUBUNIT METHYLTRANSFERASE I"/>
    <property type="match status" value="1"/>
</dbReference>